<dbReference type="InterPro" id="IPR036188">
    <property type="entry name" value="FAD/NAD-bd_sf"/>
</dbReference>
<dbReference type="OrthoDB" id="38045at2759"/>
<evidence type="ECO:0000313" key="1">
    <source>
        <dbReference type="EMBL" id="VDN20991.1"/>
    </source>
</evidence>
<dbReference type="WBParaSite" id="GPUH_0001277201-mRNA-1">
    <property type="protein sequence ID" value="GPUH_0001277201-mRNA-1"/>
    <property type="gene ID" value="GPUH_0001277201"/>
</dbReference>
<reference evidence="1 2" key="2">
    <citation type="submission" date="2018-11" db="EMBL/GenBank/DDBJ databases">
        <authorList>
            <consortium name="Pathogen Informatics"/>
        </authorList>
    </citation>
    <scope>NUCLEOTIDE SEQUENCE [LARGE SCALE GENOMIC DNA]</scope>
</reference>
<protein>
    <submittedName>
        <fullName evidence="3">FAD_binding_3 domain-containing protein</fullName>
    </submittedName>
</protein>
<accession>A0A183DVL7</accession>
<dbReference type="EMBL" id="UYRT01079581">
    <property type="protein sequence ID" value="VDN20991.1"/>
    <property type="molecule type" value="Genomic_DNA"/>
</dbReference>
<proteinExistence type="predicted"/>
<sequence length="72" mass="7957">MRIVVIGAAPTGLGVAYRLHELQRSNNEHAQHVELIILEQVQFILLLHLLSIQVSNTVVDLIHSCTKCAAAF</sequence>
<evidence type="ECO:0000313" key="3">
    <source>
        <dbReference type="WBParaSite" id="GPUH_0001277201-mRNA-1"/>
    </source>
</evidence>
<keyword evidence="2" id="KW-1185">Reference proteome</keyword>
<reference evidence="3" key="1">
    <citation type="submission" date="2016-06" db="UniProtKB">
        <authorList>
            <consortium name="WormBaseParasite"/>
        </authorList>
    </citation>
    <scope>IDENTIFICATION</scope>
</reference>
<evidence type="ECO:0000313" key="2">
    <source>
        <dbReference type="Proteomes" id="UP000271098"/>
    </source>
</evidence>
<dbReference type="Gene3D" id="3.50.50.60">
    <property type="entry name" value="FAD/NAD(P)-binding domain"/>
    <property type="match status" value="1"/>
</dbReference>
<dbReference type="Proteomes" id="UP000271098">
    <property type="component" value="Unassembled WGS sequence"/>
</dbReference>
<dbReference type="AlphaFoldDB" id="A0A183DVL7"/>
<organism evidence="3">
    <name type="scientific">Gongylonema pulchrum</name>
    <dbReference type="NCBI Taxonomy" id="637853"/>
    <lineage>
        <taxon>Eukaryota</taxon>
        <taxon>Metazoa</taxon>
        <taxon>Ecdysozoa</taxon>
        <taxon>Nematoda</taxon>
        <taxon>Chromadorea</taxon>
        <taxon>Rhabditida</taxon>
        <taxon>Spirurina</taxon>
        <taxon>Spiruromorpha</taxon>
        <taxon>Spiruroidea</taxon>
        <taxon>Gongylonematidae</taxon>
        <taxon>Gongylonema</taxon>
    </lineage>
</organism>
<gene>
    <name evidence="1" type="ORF">GPUH_LOCUS12758</name>
</gene>
<name>A0A183DVL7_9BILA</name>